<proteinExistence type="predicted"/>
<organism evidence="1 2">
    <name type="scientific">Ambrosia artemisiifolia</name>
    <name type="common">Common ragweed</name>
    <dbReference type="NCBI Taxonomy" id="4212"/>
    <lineage>
        <taxon>Eukaryota</taxon>
        <taxon>Viridiplantae</taxon>
        <taxon>Streptophyta</taxon>
        <taxon>Embryophyta</taxon>
        <taxon>Tracheophyta</taxon>
        <taxon>Spermatophyta</taxon>
        <taxon>Magnoliopsida</taxon>
        <taxon>eudicotyledons</taxon>
        <taxon>Gunneridae</taxon>
        <taxon>Pentapetalae</taxon>
        <taxon>asterids</taxon>
        <taxon>campanulids</taxon>
        <taxon>Asterales</taxon>
        <taxon>Asteraceae</taxon>
        <taxon>Asteroideae</taxon>
        <taxon>Heliantheae alliance</taxon>
        <taxon>Heliantheae</taxon>
        <taxon>Ambrosia</taxon>
    </lineage>
</organism>
<sequence length="172" mass="19883">MRHESVCVLREINGMPVDQKLLISCLALRYEALVLRDMNYAVDQLLRVEYSEWFAFAEQAVDNRFYAIARKACEKALACLQTNDILKTKDADALCEHMETIRKVKRLKDVATVRGSSQSVQAQTVEYLKRKLSEHDEASTLVIKEKQHSASFLFRNGIKKHNARKLKELQRL</sequence>
<comment type="caution">
    <text evidence="1">The sequence shown here is derived from an EMBL/GenBank/DDBJ whole genome shotgun (WGS) entry which is preliminary data.</text>
</comment>
<dbReference type="AlphaFoldDB" id="A0AAD5CG26"/>
<dbReference type="Proteomes" id="UP001206925">
    <property type="component" value="Unassembled WGS sequence"/>
</dbReference>
<evidence type="ECO:0000313" key="1">
    <source>
        <dbReference type="EMBL" id="KAI7740670.1"/>
    </source>
</evidence>
<accession>A0AAD5CG26</accession>
<name>A0AAD5CG26_AMBAR</name>
<reference evidence="1" key="1">
    <citation type="submission" date="2022-06" db="EMBL/GenBank/DDBJ databases">
        <title>Uncovering the hologenomic basis of an extraordinary plant invasion.</title>
        <authorList>
            <person name="Bieker V.C."/>
            <person name="Martin M.D."/>
            <person name="Gilbert T."/>
            <person name="Hodgins K."/>
            <person name="Battlay P."/>
            <person name="Petersen B."/>
            <person name="Wilson J."/>
        </authorList>
    </citation>
    <scope>NUCLEOTIDE SEQUENCE</scope>
    <source>
        <strain evidence="1">AA19_3_7</strain>
        <tissue evidence="1">Leaf</tissue>
    </source>
</reference>
<dbReference type="PANTHER" id="PTHR37176:SF1">
    <property type="entry name" value="PROTEIN DOUBLE-STRAND BREAK FORMATION"/>
    <property type="match status" value="1"/>
</dbReference>
<evidence type="ECO:0000313" key="2">
    <source>
        <dbReference type="Proteomes" id="UP001206925"/>
    </source>
</evidence>
<keyword evidence="2" id="KW-1185">Reference proteome</keyword>
<protein>
    <submittedName>
        <fullName evidence="1">Uncharacterized protein</fullName>
    </submittedName>
</protein>
<dbReference type="PANTHER" id="PTHR37176">
    <property type="entry name" value="F10K1.23"/>
    <property type="match status" value="1"/>
</dbReference>
<dbReference type="InterPro" id="IPR044969">
    <property type="entry name" value="DFO"/>
</dbReference>
<dbReference type="EMBL" id="JAMZMK010008374">
    <property type="protein sequence ID" value="KAI7740670.1"/>
    <property type="molecule type" value="Genomic_DNA"/>
</dbReference>
<gene>
    <name evidence="1" type="ORF">M8C21_030106</name>
</gene>
<dbReference type="GO" id="GO:0042138">
    <property type="term" value="P:meiotic DNA double-strand break formation"/>
    <property type="evidence" value="ECO:0007669"/>
    <property type="project" value="InterPro"/>
</dbReference>